<evidence type="ECO:0000256" key="8">
    <source>
        <dbReference type="ARBA" id="ARBA00023180"/>
    </source>
</evidence>
<accession>A0A7K7WUP5</accession>
<feature type="domain" description="MHC class II beta chain N-terminal" evidence="10">
    <location>
        <begin position="15"/>
        <end position="89"/>
    </location>
</feature>
<dbReference type="GO" id="GO:0042613">
    <property type="term" value="C:MHC class II protein complex"/>
    <property type="evidence" value="ECO:0007669"/>
    <property type="project" value="UniProtKB-KW"/>
</dbReference>
<evidence type="ECO:0000313" key="11">
    <source>
        <dbReference type="EMBL" id="NXA56914.1"/>
    </source>
</evidence>
<dbReference type="InterPro" id="IPR011162">
    <property type="entry name" value="MHC_I/II-like_Ag-recog"/>
</dbReference>
<evidence type="ECO:0000256" key="1">
    <source>
        <dbReference type="ARBA" id="ARBA00004479"/>
    </source>
</evidence>
<name>A0A7K7WUP5_9AVES</name>
<dbReference type="PANTHER" id="PTHR19944:SF99">
    <property type="entry name" value="HLA CLASS II HISTOCOMPATIBILITY ANTIGEN, DRB1 BETA CHAIN"/>
    <property type="match status" value="1"/>
</dbReference>
<evidence type="ECO:0000256" key="9">
    <source>
        <dbReference type="ARBA" id="ARBA00023182"/>
    </source>
</evidence>
<gene>
    <name evidence="11" type="primary">Hladrb1</name>
    <name evidence="11" type="ORF">NOTJUL_R14538</name>
</gene>
<keyword evidence="6" id="KW-0472">Membrane</keyword>
<dbReference type="AlphaFoldDB" id="A0A7K7WUP5"/>
<keyword evidence="7" id="KW-1015">Disulfide bond</keyword>
<protein>
    <submittedName>
        <fullName evidence="11">2B1D protein</fullName>
    </submittedName>
</protein>
<evidence type="ECO:0000256" key="5">
    <source>
        <dbReference type="ARBA" id="ARBA00023130"/>
    </source>
</evidence>
<evidence type="ECO:0000256" key="7">
    <source>
        <dbReference type="ARBA" id="ARBA00023157"/>
    </source>
</evidence>
<keyword evidence="3" id="KW-0391">Immunity</keyword>
<dbReference type="Gene3D" id="3.10.320.10">
    <property type="entry name" value="Class II Histocompatibility Antigen, M Beta Chain, Chain B, domain 1"/>
    <property type="match status" value="1"/>
</dbReference>
<feature type="non-terminal residue" evidence="11">
    <location>
        <position position="1"/>
    </location>
</feature>
<evidence type="ECO:0000256" key="4">
    <source>
        <dbReference type="ARBA" id="ARBA00022989"/>
    </source>
</evidence>
<dbReference type="SUPFAM" id="SSF54452">
    <property type="entry name" value="MHC antigen-recognition domain"/>
    <property type="match status" value="1"/>
</dbReference>
<dbReference type="SMART" id="SM00921">
    <property type="entry name" value="MHC_II_beta"/>
    <property type="match status" value="1"/>
</dbReference>
<dbReference type="GO" id="GO:0002250">
    <property type="term" value="P:adaptive immune response"/>
    <property type="evidence" value="ECO:0007669"/>
    <property type="project" value="UniProtKB-KW"/>
</dbReference>
<dbReference type="InterPro" id="IPR000353">
    <property type="entry name" value="MHC_II_b_N"/>
</dbReference>
<evidence type="ECO:0000256" key="6">
    <source>
        <dbReference type="ARBA" id="ARBA00023136"/>
    </source>
</evidence>
<dbReference type="PANTHER" id="PTHR19944">
    <property type="entry name" value="MHC CLASS II-RELATED"/>
    <property type="match status" value="1"/>
</dbReference>
<proteinExistence type="predicted"/>
<dbReference type="EMBL" id="VZSV01000442">
    <property type="protein sequence ID" value="NXA56914.1"/>
    <property type="molecule type" value="Genomic_DNA"/>
</dbReference>
<dbReference type="InterPro" id="IPR050160">
    <property type="entry name" value="MHC/Immunoglobulin"/>
</dbReference>
<organism evidence="11 12">
    <name type="scientific">Nothocercus julius</name>
    <dbReference type="NCBI Taxonomy" id="2585813"/>
    <lineage>
        <taxon>Eukaryota</taxon>
        <taxon>Metazoa</taxon>
        <taxon>Chordata</taxon>
        <taxon>Craniata</taxon>
        <taxon>Vertebrata</taxon>
        <taxon>Euteleostomi</taxon>
        <taxon>Archelosauria</taxon>
        <taxon>Archosauria</taxon>
        <taxon>Dinosauria</taxon>
        <taxon>Saurischia</taxon>
        <taxon>Theropoda</taxon>
        <taxon>Coelurosauria</taxon>
        <taxon>Aves</taxon>
        <taxon>Palaeognathae</taxon>
        <taxon>Tinamiformes</taxon>
        <taxon>Tinamidae</taxon>
        <taxon>Nothocercus</taxon>
    </lineage>
</organism>
<dbReference type="FunFam" id="3.10.320.10:FF:000001">
    <property type="entry name" value="HLA class II histocompatibility antigen, DRB1-1 beta chain"/>
    <property type="match status" value="1"/>
</dbReference>
<evidence type="ECO:0000259" key="10">
    <source>
        <dbReference type="SMART" id="SM00921"/>
    </source>
</evidence>
<keyword evidence="5" id="KW-1064">Adaptive immunity</keyword>
<comment type="caution">
    <text evidence="11">The sequence shown here is derived from an EMBL/GenBank/DDBJ whole genome shotgun (WGS) entry which is preliminary data.</text>
</comment>
<feature type="non-terminal residue" evidence="11">
    <location>
        <position position="95"/>
    </location>
</feature>
<keyword evidence="2" id="KW-0812">Transmembrane</keyword>
<evidence type="ECO:0000256" key="3">
    <source>
        <dbReference type="ARBA" id="ARBA00022859"/>
    </source>
</evidence>
<reference evidence="11 12" key="1">
    <citation type="submission" date="2019-09" db="EMBL/GenBank/DDBJ databases">
        <title>Bird 10,000 Genomes (B10K) Project - Family phase.</title>
        <authorList>
            <person name="Zhang G."/>
        </authorList>
    </citation>
    <scope>NUCLEOTIDE SEQUENCE [LARGE SCALE GENOMIC DNA]</scope>
    <source>
        <strain evidence="11">B10K-MSB-01</strain>
    </source>
</reference>
<dbReference type="Proteomes" id="UP000531559">
    <property type="component" value="Unassembled WGS sequence"/>
</dbReference>
<comment type="subcellular location">
    <subcellularLocation>
        <location evidence="1">Membrane</location>
        <topology evidence="1">Single-pass type I membrane protein</topology>
    </subcellularLocation>
</comment>
<dbReference type="InterPro" id="IPR014745">
    <property type="entry name" value="MHC_II_a/b_N"/>
</dbReference>
<keyword evidence="9" id="KW-0491">MHC II</keyword>
<keyword evidence="8" id="KW-0325">Glycoprotein</keyword>
<keyword evidence="12" id="KW-1185">Reference proteome</keyword>
<evidence type="ECO:0000313" key="12">
    <source>
        <dbReference type="Proteomes" id="UP000531559"/>
    </source>
</evidence>
<dbReference type="GO" id="GO:0002504">
    <property type="term" value="P:antigen processing and presentation of peptide or polysaccharide antigen via MHC class II"/>
    <property type="evidence" value="ECO:0007669"/>
    <property type="project" value="UniProtKB-KW"/>
</dbReference>
<dbReference type="Pfam" id="PF00969">
    <property type="entry name" value="MHC_II_beta"/>
    <property type="match status" value="1"/>
</dbReference>
<evidence type="ECO:0000256" key="2">
    <source>
        <dbReference type="ARBA" id="ARBA00022692"/>
    </source>
</evidence>
<keyword evidence="4" id="KW-1133">Transmembrane helix</keyword>
<dbReference type="OrthoDB" id="10043043at2759"/>
<sequence length="95" mass="11065">ATVCTTGFFQELSTSECHYFNGTEQVKFVERFIYNRQWWVHFDSDVGHYVADSPLGEPTARYWNSQTDIVEDARAAVDTYCRHNYGVVTPFTVER</sequence>